<dbReference type="Pfam" id="PF00250">
    <property type="entry name" value="Forkhead"/>
    <property type="match status" value="1"/>
</dbReference>
<evidence type="ECO:0000259" key="4">
    <source>
        <dbReference type="PROSITE" id="PS50039"/>
    </source>
</evidence>
<evidence type="ECO:0000256" key="1">
    <source>
        <dbReference type="ARBA" id="ARBA00023125"/>
    </source>
</evidence>
<evidence type="ECO:0000256" key="3">
    <source>
        <dbReference type="SAM" id="MobiDB-lite"/>
    </source>
</evidence>
<evidence type="ECO:0000313" key="5">
    <source>
        <dbReference type="Proteomes" id="UP000515163"/>
    </source>
</evidence>
<sequence length="343" mass="38809">MIASKDEQSINQCSSKKKNNNNEENDILGAQRVSKKETVSLSEVQPENTKKSDKQGEVSDEQDEDLSKKNEKPTFSYNALIMMGIRGSEEKRLTLSGIYEYIIKNFPYYRENKQGWQNTIRHNLSLNKCFVKVPRHYDDPGKGNYWMLDPCADDIVIGCTTGKLKRRNPPLSKNRLKRQQRISPNPGCWSFNARTNMCTYVNWHGYTPGLNSSISNSSGFLRVPVSPICDGTMPFNLPGYQREPSIYSQTSGYKLPHQHSYPISNPPSAFRSAPCSFNPFPSPANQLFQHTIHPSPWTKFDLPARRVPEILSSPTKSSDVNPTLSFPQRMGYGPCSSQRALSS</sequence>
<feature type="DNA-binding region" description="Fork-head" evidence="2">
    <location>
        <begin position="72"/>
        <end position="166"/>
    </location>
</feature>
<keyword evidence="2" id="KW-0539">Nucleus</keyword>
<proteinExistence type="predicted"/>
<organism evidence="5 6">
    <name type="scientific">Actinia tenebrosa</name>
    <name type="common">Australian red waratah sea anemone</name>
    <dbReference type="NCBI Taxonomy" id="6105"/>
    <lineage>
        <taxon>Eukaryota</taxon>
        <taxon>Metazoa</taxon>
        <taxon>Cnidaria</taxon>
        <taxon>Anthozoa</taxon>
        <taxon>Hexacorallia</taxon>
        <taxon>Actiniaria</taxon>
        <taxon>Actiniidae</taxon>
        <taxon>Actinia</taxon>
    </lineage>
</organism>
<feature type="compositionally biased region" description="Basic and acidic residues" evidence="3">
    <location>
        <begin position="48"/>
        <end position="57"/>
    </location>
</feature>
<dbReference type="KEGG" id="aten:116300183"/>
<evidence type="ECO:0000256" key="2">
    <source>
        <dbReference type="PROSITE-ProRule" id="PRU00089"/>
    </source>
</evidence>
<dbReference type="InterPro" id="IPR036390">
    <property type="entry name" value="WH_DNA-bd_sf"/>
</dbReference>
<dbReference type="PANTHER" id="PTHR46617">
    <property type="entry name" value="FORKHEAD BOX PROTEIN G1"/>
    <property type="match status" value="1"/>
</dbReference>
<feature type="region of interest" description="Disordered" evidence="3">
    <location>
        <begin position="310"/>
        <end position="343"/>
    </location>
</feature>
<dbReference type="SUPFAM" id="SSF46785">
    <property type="entry name" value="Winged helix' DNA-binding domain"/>
    <property type="match status" value="1"/>
</dbReference>
<gene>
    <name evidence="6" type="primary">LOC116300183</name>
</gene>
<feature type="region of interest" description="Disordered" evidence="3">
    <location>
        <begin position="1"/>
        <end position="71"/>
    </location>
</feature>
<dbReference type="FunCoup" id="A0A6P8IEW2">
    <property type="interactions" value="635"/>
</dbReference>
<dbReference type="InterPro" id="IPR036388">
    <property type="entry name" value="WH-like_DNA-bd_sf"/>
</dbReference>
<dbReference type="GO" id="GO:1990837">
    <property type="term" value="F:sequence-specific double-stranded DNA binding"/>
    <property type="evidence" value="ECO:0007669"/>
    <property type="project" value="TreeGrafter"/>
</dbReference>
<dbReference type="PANTHER" id="PTHR46617:SF3">
    <property type="entry name" value="FORKHEAD BOX PROTEIN G1"/>
    <property type="match status" value="1"/>
</dbReference>
<dbReference type="InterPro" id="IPR047208">
    <property type="entry name" value="FOXG1"/>
</dbReference>
<dbReference type="Gene3D" id="1.10.10.10">
    <property type="entry name" value="Winged helix-like DNA-binding domain superfamily/Winged helix DNA-binding domain"/>
    <property type="match status" value="1"/>
</dbReference>
<comment type="subcellular location">
    <subcellularLocation>
        <location evidence="2">Nucleus</location>
    </subcellularLocation>
</comment>
<dbReference type="SMART" id="SM00339">
    <property type="entry name" value="FH"/>
    <property type="match status" value="1"/>
</dbReference>
<dbReference type="Proteomes" id="UP000515163">
    <property type="component" value="Unplaced"/>
</dbReference>
<evidence type="ECO:0000313" key="6">
    <source>
        <dbReference type="RefSeq" id="XP_031564850.1"/>
    </source>
</evidence>
<dbReference type="PRINTS" id="PR00053">
    <property type="entry name" value="FORKHEAD"/>
</dbReference>
<dbReference type="AlphaFoldDB" id="A0A6P8IEW2"/>
<dbReference type="FunFam" id="1.10.10.10:FF:000135">
    <property type="entry name" value="forkhead box protein G1"/>
    <property type="match status" value="1"/>
</dbReference>
<dbReference type="InterPro" id="IPR001766">
    <property type="entry name" value="Fork_head_dom"/>
</dbReference>
<dbReference type="PROSITE" id="PS50039">
    <property type="entry name" value="FORK_HEAD_3"/>
    <property type="match status" value="1"/>
</dbReference>
<dbReference type="GO" id="GO:0003700">
    <property type="term" value="F:DNA-binding transcription factor activity"/>
    <property type="evidence" value="ECO:0007669"/>
    <property type="project" value="InterPro"/>
</dbReference>
<accession>A0A6P8IEW2</accession>
<name>A0A6P8IEW2_ACTTE</name>
<dbReference type="GeneID" id="116300183"/>
<dbReference type="CDD" id="cd20021">
    <property type="entry name" value="FH_FOXG"/>
    <property type="match status" value="1"/>
</dbReference>
<dbReference type="GO" id="GO:0006357">
    <property type="term" value="P:regulation of transcription by RNA polymerase II"/>
    <property type="evidence" value="ECO:0007669"/>
    <property type="project" value="TreeGrafter"/>
</dbReference>
<dbReference type="GO" id="GO:0005634">
    <property type="term" value="C:nucleus"/>
    <property type="evidence" value="ECO:0007669"/>
    <property type="project" value="UniProtKB-SubCell"/>
</dbReference>
<dbReference type="OrthoDB" id="6230630at2759"/>
<keyword evidence="5" id="KW-1185">Reference proteome</keyword>
<protein>
    <submittedName>
        <fullName evidence="6">Forkhead box protein G1-like</fullName>
    </submittedName>
</protein>
<dbReference type="RefSeq" id="XP_031564850.1">
    <property type="nucleotide sequence ID" value="XM_031708990.1"/>
</dbReference>
<feature type="compositionally biased region" description="Polar residues" evidence="3">
    <location>
        <begin position="312"/>
        <end position="326"/>
    </location>
</feature>
<keyword evidence="1 2" id="KW-0238">DNA-binding</keyword>
<feature type="domain" description="Fork-head" evidence="4">
    <location>
        <begin position="72"/>
        <end position="166"/>
    </location>
</feature>
<reference evidence="6" key="1">
    <citation type="submission" date="2025-08" db="UniProtKB">
        <authorList>
            <consortium name="RefSeq"/>
        </authorList>
    </citation>
    <scope>IDENTIFICATION</scope>
    <source>
        <tissue evidence="6">Tentacle</tissue>
    </source>
</reference>
<dbReference type="InParanoid" id="A0A6P8IEW2"/>